<proteinExistence type="predicted"/>
<gene>
    <name evidence="1" type="ORF">AD945_06145</name>
</gene>
<comment type="caution">
    <text evidence="1">The sequence shown here is derived from an EMBL/GenBank/DDBJ whole genome shotgun (WGS) entry which is preliminary data.</text>
</comment>
<name>A0A149TK12_9PROT</name>
<reference evidence="1 2" key="1">
    <citation type="submission" date="2015-06" db="EMBL/GenBank/DDBJ databases">
        <title>Improved classification and identification of acetic acid bacteria using matrix-assisted laser desorption/ionization time-of-flight mass spectrometry; Gluconobacter nephelii and Gluconobacter uchimurae are later heterotypic synonyms of Gluconobacter japonicus and Gluconobacter oxydans, respectively.</title>
        <authorList>
            <person name="Li L."/>
            <person name="Cleenwerck I."/>
            <person name="De Vuyst L."/>
            <person name="Vandamme P."/>
        </authorList>
    </citation>
    <scope>NUCLEOTIDE SEQUENCE [LARGE SCALE GENOMIC DNA]</scope>
    <source>
        <strain evidence="1 2">LMG 1768</strain>
    </source>
</reference>
<protein>
    <submittedName>
        <fullName evidence="1">Uncharacterized protein</fullName>
    </submittedName>
</protein>
<evidence type="ECO:0000313" key="1">
    <source>
        <dbReference type="EMBL" id="KXV48732.1"/>
    </source>
</evidence>
<dbReference type="EMBL" id="LHZR01000101">
    <property type="protein sequence ID" value="KXV48732.1"/>
    <property type="molecule type" value="Genomic_DNA"/>
</dbReference>
<sequence length="82" mass="8813">MVLPRNRRGLDVRIAYPWQVDVIMPDDVSGLGIDEVIYSGVPLIGTLVIGRDAIGAGETPPLIRGFILDASQLDVEPLGENS</sequence>
<organism evidence="1 2">
    <name type="scientific">Gluconobacter albidus</name>
    <dbReference type="NCBI Taxonomy" id="318683"/>
    <lineage>
        <taxon>Bacteria</taxon>
        <taxon>Pseudomonadati</taxon>
        <taxon>Pseudomonadota</taxon>
        <taxon>Alphaproteobacteria</taxon>
        <taxon>Acetobacterales</taxon>
        <taxon>Acetobacteraceae</taxon>
        <taxon>Gluconobacter</taxon>
    </lineage>
</organism>
<dbReference type="RefSeq" id="WP_062107307.1">
    <property type="nucleotide sequence ID" value="NZ_LHZR01000101.1"/>
</dbReference>
<dbReference type="OrthoDB" id="7283809at2"/>
<dbReference type="AlphaFoldDB" id="A0A149TK12"/>
<dbReference type="PATRIC" id="fig|318683.6.peg.1190"/>
<evidence type="ECO:0000313" key="2">
    <source>
        <dbReference type="Proteomes" id="UP000075636"/>
    </source>
</evidence>
<accession>A0A149TK12</accession>
<dbReference type="Proteomes" id="UP000075636">
    <property type="component" value="Unassembled WGS sequence"/>
</dbReference>